<keyword evidence="9 11" id="KW-0378">Hydrolase</keyword>
<comment type="similarity">
    <text evidence="6">In the N-terminal section; belongs to the PRA-CH family.</text>
</comment>
<dbReference type="InterPro" id="IPR002496">
    <property type="entry name" value="PRib_AMP_CycHydrolase_dom"/>
</dbReference>
<feature type="binding site" evidence="11">
    <location>
        <position position="106"/>
    </location>
    <ligand>
        <name>Zn(2+)</name>
        <dbReference type="ChEBI" id="CHEBI:29105"/>
        <note>ligand shared between dimeric partners</note>
    </ligand>
</feature>
<evidence type="ECO:0000313" key="14">
    <source>
        <dbReference type="Proteomes" id="UP000320160"/>
    </source>
</evidence>
<dbReference type="PANTHER" id="PTHR42945">
    <property type="entry name" value="HISTIDINE BIOSYNTHESIS BIFUNCTIONAL PROTEIN"/>
    <property type="match status" value="1"/>
</dbReference>
<dbReference type="InterPro" id="IPR026660">
    <property type="entry name" value="PRA-CH"/>
</dbReference>
<evidence type="ECO:0000256" key="1">
    <source>
        <dbReference type="ARBA" id="ARBA00000024"/>
    </source>
</evidence>
<dbReference type="GO" id="GO:0005737">
    <property type="term" value="C:cytoplasm"/>
    <property type="evidence" value="ECO:0007669"/>
    <property type="project" value="UniProtKB-SubCell"/>
</dbReference>
<keyword evidence="10 11" id="KW-0368">Histidine biosynthesis</keyword>
<evidence type="ECO:0000259" key="12">
    <source>
        <dbReference type="Pfam" id="PF01502"/>
    </source>
</evidence>
<accession>A0A553WI47</accession>
<evidence type="ECO:0000256" key="7">
    <source>
        <dbReference type="ARBA" id="ARBA00022490"/>
    </source>
</evidence>
<dbReference type="Proteomes" id="UP000320160">
    <property type="component" value="Unassembled WGS sequence"/>
</dbReference>
<feature type="binding site" evidence="11">
    <location>
        <position position="83"/>
    </location>
    <ligand>
        <name>Zn(2+)</name>
        <dbReference type="ChEBI" id="CHEBI:29105"/>
        <note>ligand shared between dimeric partners</note>
    </ligand>
</feature>
<gene>
    <name evidence="11 13" type="primary">hisI</name>
    <name evidence="13" type="ORF">FOM92_02840</name>
</gene>
<comment type="catalytic activity">
    <reaction evidence="2">
        <text>1-(5-phospho-beta-D-ribosyl)-ATP + H2O = 1-(5-phospho-beta-D-ribosyl)-5'-AMP + diphosphate + H(+)</text>
        <dbReference type="Rhea" id="RHEA:22828"/>
        <dbReference type="ChEBI" id="CHEBI:15377"/>
        <dbReference type="ChEBI" id="CHEBI:15378"/>
        <dbReference type="ChEBI" id="CHEBI:33019"/>
        <dbReference type="ChEBI" id="CHEBI:59457"/>
        <dbReference type="ChEBI" id="CHEBI:73183"/>
        <dbReference type="EC" id="3.6.1.31"/>
    </reaction>
</comment>
<sequence>MTDDRETGLELNPKFDANGLVTAVVTDAADGTVLMVGHMNAEALAKSVETGTAVFFSRSRQRLWQKGESSGNFLFIKELRVDCDQDAIWVIAEPKGPTCHTGERSCFYRRLTDDRLERV</sequence>
<comment type="caution">
    <text evidence="13">The sequence shown here is derived from an EMBL/GenBank/DDBJ whole genome shotgun (WGS) entry which is preliminary data.</text>
</comment>
<evidence type="ECO:0000256" key="6">
    <source>
        <dbReference type="ARBA" id="ARBA00008299"/>
    </source>
</evidence>
<comment type="pathway">
    <text evidence="3 11">Amino-acid biosynthesis; L-histidine biosynthesis; L-histidine from 5-phospho-alpha-D-ribose 1-diphosphate: step 3/9.</text>
</comment>
<feature type="domain" description="Phosphoribosyl-AMP cyclohydrolase" evidence="12">
    <location>
        <begin position="35"/>
        <end position="108"/>
    </location>
</feature>
<organism evidence="13 14">
    <name type="scientific">Sphingorhabdus contaminans</name>
    <dbReference type="NCBI Taxonomy" id="1343899"/>
    <lineage>
        <taxon>Bacteria</taxon>
        <taxon>Pseudomonadati</taxon>
        <taxon>Pseudomonadota</taxon>
        <taxon>Alphaproteobacteria</taxon>
        <taxon>Sphingomonadales</taxon>
        <taxon>Sphingomonadaceae</taxon>
        <taxon>Sphingorhabdus</taxon>
    </lineage>
</organism>
<feature type="binding site" evidence="11">
    <location>
        <position position="82"/>
    </location>
    <ligand>
        <name>Mg(2+)</name>
        <dbReference type="ChEBI" id="CHEBI:18420"/>
    </ligand>
</feature>
<comment type="similarity">
    <text evidence="5">In the C-terminal section; belongs to the PRA-PH family.</text>
</comment>
<dbReference type="GO" id="GO:0004635">
    <property type="term" value="F:phosphoribosyl-AMP cyclohydrolase activity"/>
    <property type="evidence" value="ECO:0007669"/>
    <property type="project" value="UniProtKB-UniRule"/>
</dbReference>
<evidence type="ECO:0000256" key="8">
    <source>
        <dbReference type="ARBA" id="ARBA00022605"/>
    </source>
</evidence>
<evidence type="ECO:0000256" key="4">
    <source>
        <dbReference type="ARBA" id="ARBA00005204"/>
    </source>
</evidence>
<dbReference type="GO" id="GO:0000105">
    <property type="term" value="P:L-histidine biosynthetic process"/>
    <property type="evidence" value="ECO:0007669"/>
    <property type="project" value="UniProtKB-UniRule"/>
</dbReference>
<reference evidence="13 14" key="1">
    <citation type="submission" date="2019-07" db="EMBL/GenBank/DDBJ databases">
        <authorList>
            <person name="Park M."/>
        </authorList>
    </citation>
    <scope>NUCLEOTIDE SEQUENCE [LARGE SCALE GENOMIC DNA]</scope>
    <source>
        <strain evidence="13 14">KCTC32445</strain>
    </source>
</reference>
<dbReference type="NCBIfam" id="NF000768">
    <property type="entry name" value="PRK00051.1"/>
    <property type="match status" value="1"/>
</dbReference>
<comment type="cofactor">
    <cofactor evidence="11">
        <name>Mg(2+)</name>
        <dbReference type="ChEBI" id="CHEBI:18420"/>
    </cofactor>
    <text evidence="11">Binds 1 Mg(2+) ion per subunit.</text>
</comment>
<dbReference type="UniPathway" id="UPA00031">
    <property type="reaction ID" value="UER00008"/>
</dbReference>
<dbReference type="SUPFAM" id="SSF141734">
    <property type="entry name" value="HisI-like"/>
    <property type="match status" value="1"/>
</dbReference>
<comment type="subunit">
    <text evidence="11">Homodimer.</text>
</comment>
<comment type="subcellular location">
    <subcellularLocation>
        <location evidence="11">Cytoplasm</location>
    </subcellularLocation>
</comment>
<keyword evidence="11" id="KW-0479">Metal-binding</keyword>
<evidence type="ECO:0000256" key="11">
    <source>
        <dbReference type="HAMAP-Rule" id="MF_01021"/>
    </source>
</evidence>
<dbReference type="Gene3D" id="3.10.20.810">
    <property type="entry name" value="Phosphoribosyl-AMP cyclohydrolase"/>
    <property type="match status" value="1"/>
</dbReference>
<keyword evidence="11" id="KW-0460">Magnesium</keyword>
<dbReference type="GO" id="GO:0008270">
    <property type="term" value="F:zinc ion binding"/>
    <property type="evidence" value="ECO:0007669"/>
    <property type="project" value="UniProtKB-UniRule"/>
</dbReference>
<dbReference type="AlphaFoldDB" id="A0A553WI47"/>
<keyword evidence="11" id="KW-0862">Zinc</keyword>
<dbReference type="GO" id="GO:0004636">
    <property type="term" value="F:phosphoribosyl-ATP diphosphatase activity"/>
    <property type="evidence" value="ECO:0007669"/>
    <property type="project" value="UniProtKB-EC"/>
</dbReference>
<dbReference type="PANTHER" id="PTHR42945:SF9">
    <property type="entry name" value="HISTIDINE BIOSYNTHESIS BIFUNCTIONAL PROTEIN HISIE"/>
    <property type="match status" value="1"/>
</dbReference>
<comment type="function">
    <text evidence="11">Catalyzes the hydrolysis of the adenine ring of phosphoribosyl-AMP.</text>
</comment>
<dbReference type="OrthoDB" id="9795769at2"/>
<dbReference type="EMBL" id="VKKU01000001">
    <property type="protein sequence ID" value="TSB04380.1"/>
    <property type="molecule type" value="Genomic_DNA"/>
</dbReference>
<dbReference type="InterPro" id="IPR038019">
    <property type="entry name" value="PRib_AMP_CycHydrolase_sf"/>
</dbReference>
<feature type="binding site" evidence="11">
    <location>
        <position position="84"/>
    </location>
    <ligand>
        <name>Mg(2+)</name>
        <dbReference type="ChEBI" id="CHEBI:18420"/>
    </ligand>
</feature>
<dbReference type="HAMAP" id="MF_01021">
    <property type="entry name" value="HisI"/>
    <property type="match status" value="1"/>
</dbReference>
<name>A0A553WI47_9SPHN</name>
<feature type="binding site" evidence="11">
    <location>
        <position position="99"/>
    </location>
    <ligand>
        <name>Zn(2+)</name>
        <dbReference type="ChEBI" id="CHEBI:29105"/>
        <note>ligand shared between dimeric partners</note>
    </ligand>
</feature>
<evidence type="ECO:0000256" key="5">
    <source>
        <dbReference type="ARBA" id="ARBA00007731"/>
    </source>
</evidence>
<evidence type="ECO:0000313" key="13">
    <source>
        <dbReference type="EMBL" id="TSB04380.1"/>
    </source>
</evidence>
<dbReference type="Pfam" id="PF01502">
    <property type="entry name" value="PRA-CH"/>
    <property type="match status" value="1"/>
</dbReference>
<keyword evidence="7 11" id="KW-0963">Cytoplasm</keyword>
<evidence type="ECO:0000256" key="3">
    <source>
        <dbReference type="ARBA" id="ARBA00005169"/>
    </source>
</evidence>
<dbReference type="FunFam" id="3.10.20.810:FF:000001">
    <property type="entry name" value="Histidine biosynthesis bifunctional protein HisIE"/>
    <property type="match status" value="1"/>
</dbReference>
<dbReference type="RefSeq" id="WP_143775268.1">
    <property type="nucleotide sequence ID" value="NZ_VKKU01000001.1"/>
</dbReference>
<dbReference type="EC" id="3.5.4.19" evidence="11"/>
<evidence type="ECO:0000256" key="2">
    <source>
        <dbReference type="ARBA" id="ARBA00001460"/>
    </source>
</evidence>
<comment type="cofactor">
    <cofactor evidence="11">
        <name>Zn(2+)</name>
        <dbReference type="ChEBI" id="CHEBI:29105"/>
    </cofactor>
    <text evidence="11">Binds 1 zinc ion per subunit.</text>
</comment>
<keyword evidence="14" id="KW-1185">Reference proteome</keyword>
<evidence type="ECO:0000256" key="9">
    <source>
        <dbReference type="ARBA" id="ARBA00022801"/>
    </source>
</evidence>
<dbReference type="GO" id="GO:0000287">
    <property type="term" value="F:magnesium ion binding"/>
    <property type="evidence" value="ECO:0007669"/>
    <property type="project" value="UniProtKB-UniRule"/>
</dbReference>
<comment type="pathway">
    <text evidence="4">Amino-acid biosynthesis; L-histidine biosynthesis; L-histidine from 5-phospho-alpha-D-ribose 1-diphosphate: step 2/9.</text>
</comment>
<comment type="similarity">
    <text evidence="11">Belongs to the PRA-CH family.</text>
</comment>
<feature type="binding site" evidence="11">
    <location>
        <position position="86"/>
    </location>
    <ligand>
        <name>Mg(2+)</name>
        <dbReference type="ChEBI" id="CHEBI:18420"/>
    </ligand>
</feature>
<comment type="catalytic activity">
    <reaction evidence="1 11">
        <text>1-(5-phospho-beta-D-ribosyl)-5'-AMP + H2O = 1-(5-phospho-beta-D-ribosyl)-5-[(5-phospho-beta-D-ribosylamino)methylideneamino]imidazole-4-carboxamide</text>
        <dbReference type="Rhea" id="RHEA:20049"/>
        <dbReference type="ChEBI" id="CHEBI:15377"/>
        <dbReference type="ChEBI" id="CHEBI:58435"/>
        <dbReference type="ChEBI" id="CHEBI:59457"/>
        <dbReference type="EC" id="3.5.4.19"/>
    </reaction>
</comment>
<protein>
    <recommendedName>
        <fullName evidence="11">Phosphoribosyl-AMP cyclohydrolase</fullName>
        <shortName evidence="11">PRA-CH</shortName>
        <ecNumber evidence="11">3.5.4.19</ecNumber>
    </recommendedName>
</protein>
<keyword evidence="8 11" id="KW-0028">Amino-acid biosynthesis</keyword>
<evidence type="ECO:0000256" key="10">
    <source>
        <dbReference type="ARBA" id="ARBA00023102"/>
    </source>
</evidence>
<proteinExistence type="inferred from homology"/>